<dbReference type="GO" id="GO:0003677">
    <property type="term" value="F:DNA binding"/>
    <property type="evidence" value="ECO:0007669"/>
    <property type="project" value="InterPro"/>
</dbReference>
<keyword evidence="3" id="KW-0597">Phosphoprotein</keyword>
<dbReference type="EMBL" id="FRAC01000020">
    <property type="protein sequence ID" value="SHK92995.1"/>
    <property type="molecule type" value="Genomic_DNA"/>
</dbReference>
<dbReference type="PROSITE" id="PS50930">
    <property type="entry name" value="HTH_LYTTR"/>
    <property type="match status" value="1"/>
</dbReference>
<proteinExistence type="predicted"/>
<sequence>MESQVYIAICEDAEAELKLLAEYVASWGKSKRVAVNIKEYESAEAFLFDYEVNQRLDILILDIQMKEMSGMELAKKLYSEGRKIQYIFVTGMKQYVFEGYSVEAVSYLMKPVRQEELLRCLLLGYTRLCKNPCIILEDGATLQRISLYDISYLESAGHNTYFYGAGKEYRSSKGISSFEEELKEEGFYRLHRSYIINLAKVECITKKEVSVEGKQIPIARGQWENLNKAYLAYHRIKRLEGDSQ</sequence>
<dbReference type="STRING" id="1121322.SAMN02745136_03666"/>
<feature type="modified residue" description="4-aspartylphosphate" evidence="3">
    <location>
        <position position="62"/>
    </location>
</feature>
<dbReference type="InterPro" id="IPR011006">
    <property type="entry name" value="CheY-like_superfamily"/>
</dbReference>
<dbReference type="PANTHER" id="PTHR37299:SF1">
    <property type="entry name" value="STAGE 0 SPORULATION PROTEIN A HOMOLOG"/>
    <property type="match status" value="1"/>
</dbReference>
<evidence type="ECO:0000259" key="4">
    <source>
        <dbReference type="PROSITE" id="PS50110"/>
    </source>
</evidence>
<evidence type="ECO:0000313" key="6">
    <source>
        <dbReference type="EMBL" id="SHK92995.1"/>
    </source>
</evidence>
<dbReference type="AlphaFoldDB" id="A0A1M6WHI6"/>
<dbReference type="Gene3D" id="2.40.50.1020">
    <property type="entry name" value="LytTr DNA-binding domain"/>
    <property type="match status" value="1"/>
</dbReference>
<dbReference type="SMART" id="SM00850">
    <property type="entry name" value="LytTR"/>
    <property type="match status" value="1"/>
</dbReference>
<dbReference type="InterPro" id="IPR007492">
    <property type="entry name" value="LytTR_DNA-bd_dom"/>
</dbReference>
<dbReference type="SMART" id="SM00448">
    <property type="entry name" value="REC"/>
    <property type="match status" value="1"/>
</dbReference>
<dbReference type="InterPro" id="IPR046947">
    <property type="entry name" value="LytR-like"/>
</dbReference>
<feature type="domain" description="HTH LytTR-type" evidence="5">
    <location>
        <begin position="134"/>
        <end position="232"/>
    </location>
</feature>
<dbReference type="PROSITE" id="PS50110">
    <property type="entry name" value="RESPONSE_REGULATORY"/>
    <property type="match status" value="1"/>
</dbReference>
<comment type="function">
    <text evidence="2">May play the central regulatory role in sporulation. It may be an element of the effector pathway responsible for the activation of sporulation genes in response to nutritional stress. Spo0A may act in concert with spo0H (a sigma factor) to control the expression of some genes that are critical to the sporulation process.</text>
</comment>
<name>A0A1M6WHI6_9FIRM</name>
<dbReference type="RefSeq" id="WP_073278302.1">
    <property type="nucleotide sequence ID" value="NZ_FRAC01000020.1"/>
</dbReference>
<dbReference type="OrthoDB" id="9788600at2"/>
<reference evidence="6 7" key="1">
    <citation type="submission" date="2016-11" db="EMBL/GenBank/DDBJ databases">
        <authorList>
            <person name="Jaros S."/>
            <person name="Januszkiewicz K."/>
            <person name="Wedrychowicz H."/>
        </authorList>
    </citation>
    <scope>NUCLEOTIDE SEQUENCE [LARGE SCALE GENOMIC DNA]</scope>
    <source>
        <strain evidence="6 7">DSM 15929</strain>
    </source>
</reference>
<gene>
    <name evidence="6" type="ORF">SAMN02745136_03666</name>
</gene>
<evidence type="ECO:0000313" key="7">
    <source>
        <dbReference type="Proteomes" id="UP000184386"/>
    </source>
</evidence>
<dbReference type="InterPro" id="IPR001789">
    <property type="entry name" value="Sig_transdc_resp-reg_receiver"/>
</dbReference>
<dbReference type="SUPFAM" id="SSF52172">
    <property type="entry name" value="CheY-like"/>
    <property type="match status" value="1"/>
</dbReference>
<evidence type="ECO:0000259" key="5">
    <source>
        <dbReference type="PROSITE" id="PS50930"/>
    </source>
</evidence>
<organism evidence="6 7">
    <name type="scientific">Anaerocolumna jejuensis DSM 15929</name>
    <dbReference type="NCBI Taxonomy" id="1121322"/>
    <lineage>
        <taxon>Bacteria</taxon>
        <taxon>Bacillati</taxon>
        <taxon>Bacillota</taxon>
        <taxon>Clostridia</taxon>
        <taxon>Lachnospirales</taxon>
        <taxon>Lachnospiraceae</taxon>
        <taxon>Anaerocolumna</taxon>
    </lineage>
</organism>
<accession>A0A1M6WHI6</accession>
<keyword evidence="7" id="KW-1185">Reference proteome</keyword>
<dbReference type="Gene3D" id="3.40.50.2300">
    <property type="match status" value="1"/>
</dbReference>
<evidence type="ECO:0000256" key="1">
    <source>
        <dbReference type="ARBA" id="ARBA00018672"/>
    </source>
</evidence>
<evidence type="ECO:0000256" key="2">
    <source>
        <dbReference type="ARBA" id="ARBA00024867"/>
    </source>
</evidence>
<dbReference type="PANTHER" id="PTHR37299">
    <property type="entry name" value="TRANSCRIPTIONAL REGULATOR-RELATED"/>
    <property type="match status" value="1"/>
</dbReference>
<dbReference type="Pfam" id="PF04397">
    <property type="entry name" value="LytTR"/>
    <property type="match status" value="1"/>
</dbReference>
<evidence type="ECO:0000256" key="3">
    <source>
        <dbReference type="PROSITE-ProRule" id="PRU00169"/>
    </source>
</evidence>
<protein>
    <recommendedName>
        <fullName evidence="1">Stage 0 sporulation protein A homolog</fullName>
    </recommendedName>
</protein>
<feature type="domain" description="Response regulatory" evidence="4">
    <location>
        <begin position="6"/>
        <end position="125"/>
    </location>
</feature>
<dbReference type="Proteomes" id="UP000184386">
    <property type="component" value="Unassembled WGS sequence"/>
</dbReference>
<dbReference type="GO" id="GO:0000156">
    <property type="term" value="F:phosphorelay response regulator activity"/>
    <property type="evidence" value="ECO:0007669"/>
    <property type="project" value="InterPro"/>
</dbReference>
<dbReference type="Pfam" id="PF00072">
    <property type="entry name" value="Response_reg"/>
    <property type="match status" value="1"/>
</dbReference>